<dbReference type="PANTHER" id="PTHR10628">
    <property type="entry name" value="SIALIDASE"/>
    <property type="match status" value="1"/>
</dbReference>
<feature type="chain" id="PRO_5012317424" evidence="1">
    <location>
        <begin position="18"/>
        <end position="380"/>
    </location>
</feature>
<reference evidence="3" key="1">
    <citation type="submission" date="2016-10" db="EMBL/GenBank/DDBJ databases">
        <authorList>
            <person name="Benchimol M."/>
            <person name="Almeida L.G."/>
            <person name="Vasconcelos A.T."/>
            <person name="Perreira-Neves A."/>
            <person name="Rosa I.A."/>
            <person name="Tasca T."/>
            <person name="Bogo M.R."/>
            <person name="de Souza W."/>
        </authorList>
    </citation>
    <scope>NUCLEOTIDE SEQUENCE [LARGE SCALE GENOMIC DNA]</scope>
    <source>
        <strain evidence="3">K</strain>
    </source>
</reference>
<dbReference type="Gene3D" id="2.120.10.10">
    <property type="match status" value="1"/>
</dbReference>
<proteinExistence type="predicted"/>
<evidence type="ECO:0000313" key="3">
    <source>
        <dbReference type="EMBL" id="OHT00383.1"/>
    </source>
</evidence>
<dbReference type="GO" id="GO:0016020">
    <property type="term" value="C:membrane"/>
    <property type="evidence" value="ECO:0007669"/>
    <property type="project" value="TreeGrafter"/>
</dbReference>
<dbReference type="GeneID" id="94843504"/>
<dbReference type="AlphaFoldDB" id="A0A1J4JMP0"/>
<comment type="caution">
    <text evidence="3">The sequence shown here is derived from an EMBL/GenBank/DDBJ whole genome shotgun (WGS) entry which is preliminary data.</text>
</comment>
<dbReference type="InterPro" id="IPR026856">
    <property type="entry name" value="Sialidase_fam"/>
</dbReference>
<evidence type="ECO:0000313" key="4">
    <source>
        <dbReference type="Proteomes" id="UP000179807"/>
    </source>
</evidence>
<keyword evidence="1" id="KW-0732">Signal</keyword>
<gene>
    <name evidence="3" type="ORF">TRFO_32972</name>
</gene>
<organism evidence="3 4">
    <name type="scientific">Tritrichomonas foetus</name>
    <dbReference type="NCBI Taxonomy" id="1144522"/>
    <lineage>
        <taxon>Eukaryota</taxon>
        <taxon>Metamonada</taxon>
        <taxon>Parabasalia</taxon>
        <taxon>Tritrichomonadida</taxon>
        <taxon>Tritrichomonadidae</taxon>
        <taxon>Tritrichomonas</taxon>
    </lineage>
</organism>
<feature type="signal peptide" evidence="1">
    <location>
        <begin position="1"/>
        <end position="17"/>
    </location>
</feature>
<dbReference type="InterPro" id="IPR011040">
    <property type="entry name" value="Sialidase"/>
</dbReference>
<dbReference type="GO" id="GO:0005737">
    <property type="term" value="C:cytoplasm"/>
    <property type="evidence" value="ECO:0007669"/>
    <property type="project" value="TreeGrafter"/>
</dbReference>
<dbReference type="CDD" id="cd15482">
    <property type="entry name" value="Sialidase_non-viral"/>
    <property type="match status" value="1"/>
</dbReference>
<dbReference type="GO" id="GO:0006689">
    <property type="term" value="P:ganglioside catabolic process"/>
    <property type="evidence" value="ECO:0007669"/>
    <property type="project" value="TreeGrafter"/>
</dbReference>
<dbReference type="GO" id="GO:0004308">
    <property type="term" value="F:exo-alpha-sialidase activity"/>
    <property type="evidence" value="ECO:0007669"/>
    <property type="project" value="InterPro"/>
</dbReference>
<accession>A0A1J4JMP0</accession>
<evidence type="ECO:0000259" key="2">
    <source>
        <dbReference type="Pfam" id="PF13088"/>
    </source>
</evidence>
<dbReference type="SUPFAM" id="SSF50939">
    <property type="entry name" value="Sialidases"/>
    <property type="match status" value="1"/>
</dbReference>
<dbReference type="OrthoDB" id="2739686at2759"/>
<dbReference type="RefSeq" id="XP_068353519.1">
    <property type="nucleotide sequence ID" value="XM_068508800.1"/>
</dbReference>
<feature type="domain" description="Sialidase" evidence="2">
    <location>
        <begin position="128"/>
        <end position="342"/>
    </location>
</feature>
<dbReference type="InterPro" id="IPR036278">
    <property type="entry name" value="Sialidase_sf"/>
</dbReference>
<name>A0A1J4JMP0_9EUKA</name>
<dbReference type="EMBL" id="MLAK01000958">
    <property type="protein sequence ID" value="OHT00383.1"/>
    <property type="molecule type" value="Genomic_DNA"/>
</dbReference>
<sequence>MFLNMFFFLFFLSFSYDEPKEIVVYKGGDYGSKYYRIPGIVVAHDNSLVVSTDKRWKSPADLPNVIDLLGRRSTDFGRTWSEPALLGGGGADDGYGDGSLVVDRKSGVIICTFCGEGDFFNSTFDKPHHIFYVKSYDNGATWTEKVDITSQLYGINCSHLERKYWNSMFITSGSSLQLRSGRIMAVAVVRKGHEKDGYSDYVVYTDDLGKTWDVGLMPACDLGDESKMVELNNGDILMTIRHKLFRYFAISHDKGLTWDPYYEMRDIVDPGCNGEIKRYTSTKDGYDKDRILHTNLHHPTDRKNLTVRLSYDEGKTWPVQKVLHSELAMYSSIAILPNGTIAVYYEKTLGPKDVDGFEMRLALFSLEWLTDGKDSYKPPK</sequence>
<dbReference type="PANTHER" id="PTHR10628:SF30">
    <property type="entry name" value="EXO-ALPHA-SIALIDASE"/>
    <property type="match status" value="1"/>
</dbReference>
<evidence type="ECO:0000256" key="1">
    <source>
        <dbReference type="SAM" id="SignalP"/>
    </source>
</evidence>
<keyword evidence="4" id="KW-1185">Reference proteome</keyword>
<dbReference type="Proteomes" id="UP000179807">
    <property type="component" value="Unassembled WGS sequence"/>
</dbReference>
<protein>
    <submittedName>
        <fullName evidence="3">Secreted sialidase</fullName>
    </submittedName>
</protein>
<dbReference type="Pfam" id="PF13088">
    <property type="entry name" value="BNR_2"/>
    <property type="match status" value="1"/>
</dbReference>
<dbReference type="GO" id="GO:0009313">
    <property type="term" value="P:oligosaccharide catabolic process"/>
    <property type="evidence" value="ECO:0007669"/>
    <property type="project" value="TreeGrafter"/>
</dbReference>
<dbReference type="VEuPathDB" id="TrichDB:TRFO_32972"/>